<evidence type="ECO:0000313" key="3">
    <source>
        <dbReference type="Proteomes" id="UP000295530"/>
    </source>
</evidence>
<dbReference type="EMBL" id="SNVX01000006">
    <property type="protein sequence ID" value="TDN58200.1"/>
    <property type="molecule type" value="Genomic_DNA"/>
</dbReference>
<feature type="domain" description="STAS" evidence="1">
    <location>
        <begin position="42"/>
        <end position="96"/>
    </location>
</feature>
<evidence type="ECO:0000259" key="1">
    <source>
        <dbReference type="PROSITE" id="PS50801"/>
    </source>
</evidence>
<reference evidence="2 3" key="1">
    <citation type="submission" date="2019-03" db="EMBL/GenBank/DDBJ databases">
        <title>Genomic analyses of the natural microbiome of Caenorhabditis elegans.</title>
        <authorList>
            <person name="Samuel B."/>
        </authorList>
    </citation>
    <scope>NUCLEOTIDE SEQUENCE [LARGE SCALE GENOMIC DNA]</scope>
    <source>
        <strain evidence="2 3">BIGb0156</strain>
    </source>
</reference>
<dbReference type="OrthoDB" id="5687860at2"/>
<dbReference type="Proteomes" id="UP000295530">
    <property type="component" value="Unassembled WGS sequence"/>
</dbReference>
<dbReference type="InterPro" id="IPR036513">
    <property type="entry name" value="STAS_dom_sf"/>
</dbReference>
<dbReference type="InterPro" id="IPR049743">
    <property type="entry name" value="MlaB"/>
</dbReference>
<dbReference type="PANTHER" id="PTHR35849">
    <property type="entry name" value="BLR2341 PROTEIN"/>
    <property type="match status" value="1"/>
</dbReference>
<dbReference type="InterPro" id="IPR058548">
    <property type="entry name" value="MlaB-like_STAS"/>
</dbReference>
<sequence>MADSLRWTREGGRLLLQGELDQDFLVPLWDARKEVMQDVDTIDLSEITRVDTAGVALLMHLVAQVRQQGSAVSIVGKSEKMNTLVQLYNLPPDLIP</sequence>
<organism evidence="2 3">
    <name type="scientific">Scandinavium goeteborgense</name>
    <dbReference type="NCBI Taxonomy" id="1851514"/>
    <lineage>
        <taxon>Bacteria</taxon>
        <taxon>Pseudomonadati</taxon>
        <taxon>Pseudomonadota</taxon>
        <taxon>Gammaproteobacteria</taxon>
        <taxon>Enterobacterales</taxon>
        <taxon>Enterobacteriaceae</taxon>
        <taxon>Scandinavium</taxon>
    </lineage>
</organism>
<dbReference type="Pfam" id="PF13466">
    <property type="entry name" value="STAS_2"/>
    <property type="match status" value="1"/>
</dbReference>
<dbReference type="RefSeq" id="WP_133461320.1">
    <property type="nucleotide sequence ID" value="NZ_SNVX01000006.1"/>
</dbReference>
<name>A0A4V3BPF3_SCAGO</name>
<evidence type="ECO:0000313" key="2">
    <source>
        <dbReference type="EMBL" id="TDN58200.1"/>
    </source>
</evidence>
<dbReference type="Gene3D" id="3.30.750.24">
    <property type="entry name" value="STAS domain"/>
    <property type="match status" value="1"/>
</dbReference>
<dbReference type="AlphaFoldDB" id="A0A4V3BPF3"/>
<dbReference type="NCBIfam" id="NF033618">
    <property type="entry name" value="mlaB_1"/>
    <property type="match status" value="1"/>
</dbReference>
<dbReference type="InterPro" id="IPR002645">
    <property type="entry name" value="STAS_dom"/>
</dbReference>
<keyword evidence="3" id="KW-1185">Reference proteome</keyword>
<dbReference type="InterPro" id="IPR052746">
    <property type="entry name" value="MlaB_ABC_Transporter"/>
</dbReference>
<dbReference type="PANTHER" id="PTHR35849:SF1">
    <property type="entry name" value="INTERMEMBRANE PHOSPHOLIPID TRANSPORT SYSTEM BINDING PROTEIN MLAB"/>
    <property type="match status" value="1"/>
</dbReference>
<dbReference type="SUPFAM" id="SSF52091">
    <property type="entry name" value="SpoIIaa-like"/>
    <property type="match status" value="1"/>
</dbReference>
<dbReference type="PROSITE" id="PS50801">
    <property type="entry name" value="STAS"/>
    <property type="match status" value="1"/>
</dbReference>
<comment type="caution">
    <text evidence="2">The sequence shown here is derived from an EMBL/GenBank/DDBJ whole genome shotgun (WGS) entry which is preliminary data.</text>
</comment>
<accession>A0A4V3BPF3</accession>
<protein>
    <submittedName>
        <fullName evidence="2">Phospholipid transport system transporter-binding protein</fullName>
    </submittedName>
</protein>
<gene>
    <name evidence="2" type="ORF">EC847_106143</name>
</gene>
<proteinExistence type="predicted"/>